<protein>
    <submittedName>
        <fullName evidence="1">Uncharacterized protein</fullName>
    </submittedName>
</protein>
<dbReference type="OrthoDB" id="57945at2759"/>
<sequence length="170" mass="18972">MIKATSQFGSRRFKTFVETGLQFCPPDVAVNHQELEGSALPLAFQLSAYLSTDRWIMRLFTGCSNTLYPYLIKFLNENALKSTLTTGNAQITTLQSSSMLESDRKALAEEYSDCEDSDNLRLHGKGSLRRIHVPTRAGACQWIDLDASAEVIIYSGIEMQTLVPCEIINI</sequence>
<dbReference type="Proteomes" id="UP000294530">
    <property type="component" value="Unassembled WGS sequence"/>
</dbReference>
<name>A0A976FJ79_BRELC</name>
<dbReference type="RefSeq" id="XP_067817157.1">
    <property type="nucleotide sequence ID" value="XM_067960945.1"/>
</dbReference>
<evidence type="ECO:0000313" key="2">
    <source>
        <dbReference type="Proteomes" id="UP000294530"/>
    </source>
</evidence>
<accession>A0A976FJ79</accession>
<organism evidence="1 2">
    <name type="scientific">Bremia lactucae</name>
    <name type="common">Lettuce downy mildew</name>
    <dbReference type="NCBI Taxonomy" id="4779"/>
    <lineage>
        <taxon>Eukaryota</taxon>
        <taxon>Sar</taxon>
        <taxon>Stramenopiles</taxon>
        <taxon>Oomycota</taxon>
        <taxon>Peronosporomycetes</taxon>
        <taxon>Peronosporales</taxon>
        <taxon>Peronosporaceae</taxon>
        <taxon>Bremia</taxon>
    </lineage>
</organism>
<reference evidence="1 2" key="1">
    <citation type="journal article" date="2021" name="Genome Biol.">
        <title>AFLAP: assembly-free linkage analysis pipeline using k-mers from genome sequencing data.</title>
        <authorList>
            <person name="Fletcher K."/>
            <person name="Zhang L."/>
            <person name="Gil J."/>
            <person name="Han R."/>
            <person name="Cavanaugh K."/>
            <person name="Michelmore R."/>
        </authorList>
    </citation>
    <scope>NUCLEOTIDE SEQUENCE [LARGE SCALE GENOMIC DNA]</scope>
    <source>
        <strain evidence="1 2">SF5</strain>
    </source>
</reference>
<proteinExistence type="predicted"/>
<dbReference type="KEGG" id="blac:94346616"/>
<dbReference type="EMBL" id="SHOA02000013">
    <property type="protein sequence ID" value="TDH67658.1"/>
    <property type="molecule type" value="Genomic_DNA"/>
</dbReference>
<dbReference type="GeneID" id="94346616"/>
<dbReference type="AlphaFoldDB" id="A0A976FJ79"/>
<gene>
    <name evidence="1" type="ORF">CCR75_002848</name>
</gene>
<evidence type="ECO:0000313" key="1">
    <source>
        <dbReference type="EMBL" id="TDH67658.1"/>
    </source>
</evidence>
<keyword evidence="2" id="KW-1185">Reference proteome</keyword>
<comment type="caution">
    <text evidence="1">The sequence shown here is derived from an EMBL/GenBank/DDBJ whole genome shotgun (WGS) entry which is preliminary data.</text>
</comment>